<sequence length="146" mass="15797">MFDDHANAPASRWISVVFLRGEEANEMLDLISDSGPASAIEHLQQWDFGDETTDAALTNGYVYDRIPAAITDRTVEVGGSPYALTYSSSFGYVSLLRRYSPSDDTAFASEVGTQAIHPARARHADTGTWAAARNRSTPSAGHMVSL</sequence>
<name>A0A7Z0EBE8_9MICO</name>
<dbReference type="EMBL" id="JACCFM010000001">
    <property type="protein sequence ID" value="NYJ18510.1"/>
    <property type="molecule type" value="Genomic_DNA"/>
</dbReference>
<reference evidence="1 2" key="1">
    <citation type="submission" date="2020-07" db="EMBL/GenBank/DDBJ databases">
        <title>Sequencing the genomes of 1000 actinobacteria strains.</title>
        <authorList>
            <person name="Klenk H.-P."/>
        </authorList>
    </citation>
    <scope>NUCLEOTIDE SEQUENCE [LARGE SCALE GENOMIC DNA]</scope>
    <source>
        <strain evidence="1 2">LI1</strain>
    </source>
</reference>
<evidence type="ECO:0000313" key="2">
    <source>
        <dbReference type="Proteomes" id="UP000537260"/>
    </source>
</evidence>
<comment type="caution">
    <text evidence="1">The sequence shown here is derived from an EMBL/GenBank/DDBJ whole genome shotgun (WGS) entry which is preliminary data.</text>
</comment>
<evidence type="ECO:0000313" key="1">
    <source>
        <dbReference type="EMBL" id="NYJ18510.1"/>
    </source>
</evidence>
<dbReference type="Proteomes" id="UP000537260">
    <property type="component" value="Unassembled WGS sequence"/>
</dbReference>
<organism evidence="1 2">
    <name type="scientific">Glaciibacter psychrotolerans</name>
    <dbReference type="NCBI Taxonomy" id="670054"/>
    <lineage>
        <taxon>Bacteria</taxon>
        <taxon>Bacillati</taxon>
        <taxon>Actinomycetota</taxon>
        <taxon>Actinomycetes</taxon>
        <taxon>Micrococcales</taxon>
        <taxon>Microbacteriaceae</taxon>
        <taxon>Glaciibacter</taxon>
    </lineage>
</organism>
<dbReference type="AlphaFoldDB" id="A0A7Z0EBE8"/>
<accession>A0A7Z0EBE8</accession>
<proteinExistence type="predicted"/>
<gene>
    <name evidence="1" type="ORF">HNR05_000301</name>
</gene>
<dbReference type="RefSeq" id="WP_179577411.1">
    <property type="nucleotide sequence ID" value="NZ_JACCFM010000001.1"/>
</dbReference>
<keyword evidence="2" id="KW-1185">Reference proteome</keyword>
<protein>
    <submittedName>
        <fullName evidence="1">Uncharacterized protein</fullName>
    </submittedName>
</protein>